<dbReference type="PROSITE" id="PS51319">
    <property type="entry name" value="TFIIS_N"/>
    <property type="match status" value="1"/>
</dbReference>
<gene>
    <name evidence="7" type="ORF">ACJIZ3_005587</name>
</gene>
<keyword evidence="2 3" id="KW-0539">Nucleus</keyword>
<dbReference type="SMART" id="SM00509">
    <property type="entry name" value="TFS2N"/>
    <property type="match status" value="1"/>
</dbReference>
<dbReference type="Proteomes" id="UP001634393">
    <property type="component" value="Unassembled WGS sequence"/>
</dbReference>
<comment type="subcellular location">
    <subcellularLocation>
        <location evidence="1 3">Nucleus</location>
    </subcellularLocation>
</comment>
<dbReference type="EMBL" id="JBJXBP010000007">
    <property type="protein sequence ID" value="KAL3819682.1"/>
    <property type="molecule type" value="Genomic_DNA"/>
</dbReference>
<evidence type="ECO:0000313" key="7">
    <source>
        <dbReference type="EMBL" id="KAL3819682.1"/>
    </source>
</evidence>
<dbReference type="PANTHER" id="PTHR46554">
    <property type="entry name" value="MEDIATOR OF RNA POLYMERASE II TRANSCRIPTION SUBUNIT 26A-RELATED"/>
    <property type="match status" value="1"/>
</dbReference>
<feature type="coiled-coil region" evidence="4">
    <location>
        <begin position="334"/>
        <end position="368"/>
    </location>
</feature>
<dbReference type="Pfam" id="PF08711">
    <property type="entry name" value="Med26"/>
    <property type="match status" value="1"/>
</dbReference>
<comment type="caution">
    <text evidence="7">The sequence shown here is derived from an EMBL/GenBank/DDBJ whole genome shotgun (WGS) entry which is preliminary data.</text>
</comment>
<feature type="region of interest" description="Disordered" evidence="5">
    <location>
        <begin position="286"/>
        <end position="316"/>
    </location>
</feature>
<keyword evidence="8" id="KW-1185">Reference proteome</keyword>
<feature type="region of interest" description="Disordered" evidence="5">
    <location>
        <begin position="382"/>
        <end position="402"/>
    </location>
</feature>
<dbReference type="InterPro" id="IPR035441">
    <property type="entry name" value="TFIIS/LEDGF_dom_sf"/>
</dbReference>
<evidence type="ECO:0000256" key="5">
    <source>
        <dbReference type="SAM" id="MobiDB-lite"/>
    </source>
</evidence>
<feature type="region of interest" description="Disordered" evidence="5">
    <location>
        <begin position="208"/>
        <end position="228"/>
    </location>
</feature>
<name>A0ABD3S5I6_9LAMI</name>
<dbReference type="CDD" id="cd00183">
    <property type="entry name" value="TFIIS_I"/>
    <property type="match status" value="1"/>
</dbReference>
<accession>A0ABD3S5I6</accession>
<feature type="region of interest" description="Disordered" evidence="5">
    <location>
        <begin position="70"/>
        <end position="94"/>
    </location>
</feature>
<sequence length="402" mass="46249">MANTSMSLDKWRKFFINSNFDIFDIIVNGIMVAASDFPNDFKLKRDRIAEMLFTCKIELALPINVDGVEKSGGDDDEKYKSGVESGESKNKKESKCNYEDAEALTDEIEEESQIFEEFLRIKKILDNREEETETTLLDSLRKLQLMPMSVETLKATDIGKSVNSLRKHGSKDIRNLVKTLIEDWKTMVDDWVIATKAIAAVAEVDTESAKKTNVAPEEEEQGLPSPPMDEGVFFATPTSIELSQFFDGMDEDGNPQKNRNFIVRRSNLANVHKCKVDETLHEPKNRKMVQQKKNQEAPLCNPKPIMRPKPANNEKRTVQNRAIQKNLIPPRPKLDSYDEAAMRLETSKRKLQERYQEVKNAKKQRTIKLVEAQDILKRNVMQQRRNQPMNCIKNRGNNGRRR</sequence>
<dbReference type="InterPro" id="IPR017923">
    <property type="entry name" value="TFIIS_N"/>
</dbReference>
<dbReference type="SUPFAM" id="SSF47676">
    <property type="entry name" value="Conserved domain common to transcription factors TFIIS, elongin A, CRSP70"/>
    <property type="match status" value="1"/>
</dbReference>
<evidence type="ECO:0000256" key="4">
    <source>
        <dbReference type="SAM" id="Coils"/>
    </source>
</evidence>
<dbReference type="Gene3D" id="1.20.930.10">
    <property type="entry name" value="Conserved domain common to transcription factors TFIIS, elongin A, CRSP70"/>
    <property type="match status" value="1"/>
</dbReference>
<protein>
    <recommendedName>
        <fullName evidence="6">TFIIS N-terminal domain-containing protein</fullName>
    </recommendedName>
</protein>
<evidence type="ECO:0000259" key="6">
    <source>
        <dbReference type="PROSITE" id="PS51319"/>
    </source>
</evidence>
<feature type="domain" description="TFIIS N-terminal" evidence="6">
    <location>
        <begin position="116"/>
        <end position="191"/>
    </location>
</feature>
<evidence type="ECO:0000256" key="1">
    <source>
        <dbReference type="ARBA" id="ARBA00004123"/>
    </source>
</evidence>
<dbReference type="AlphaFoldDB" id="A0ABD3S5I6"/>
<evidence type="ECO:0000256" key="3">
    <source>
        <dbReference type="PROSITE-ProRule" id="PRU00649"/>
    </source>
</evidence>
<dbReference type="PANTHER" id="PTHR46554:SF2">
    <property type="entry name" value="TFIIS N-TERMINAL DOMAIN-CONTAINING PROTEIN"/>
    <property type="match status" value="1"/>
</dbReference>
<reference evidence="7 8" key="1">
    <citation type="submission" date="2024-12" db="EMBL/GenBank/DDBJ databases">
        <title>The unique morphological basis and parallel evolutionary history of personate flowers in Penstemon.</title>
        <authorList>
            <person name="Depatie T.H."/>
            <person name="Wessinger C.A."/>
        </authorList>
    </citation>
    <scope>NUCLEOTIDE SEQUENCE [LARGE SCALE GENOMIC DNA]</scope>
    <source>
        <strain evidence="7">WTNN_2</strain>
        <tissue evidence="7">Leaf</tissue>
    </source>
</reference>
<evidence type="ECO:0000313" key="8">
    <source>
        <dbReference type="Proteomes" id="UP001634393"/>
    </source>
</evidence>
<keyword evidence="4" id="KW-0175">Coiled coil</keyword>
<organism evidence="7 8">
    <name type="scientific">Penstemon smallii</name>
    <dbReference type="NCBI Taxonomy" id="265156"/>
    <lineage>
        <taxon>Eukaryota</taxon>
        <taxon>Viridiplantae</taxon>
        <taxon>Streptophyta</taxon>
        <taxon>Embryophyta</taxon>
        <taxon>Tracheophyta</taxon>
        <taxon>Spermatophyta</taxon>
        <taxon>Magnoliopsida</taxon>
        <taxon>eudicotyledons</taxon>
        <taxon>Gunneridae</taxon>
        <taxon>Pentapetalae</taxon>
        <taxon>asterids</taxon>
        <taxon>lamiids</taxon>
        <taxon>Lamiales</taxon>
        <taxon>Plantaginaceae</taxon>
        <taxon>Cheloneae</taxon>
        <taxon>Penstemon</taxon>
    </lineage>
</organism>
<dbReference type="InterPro" id="IPR003617">
    <property type="entry name" value="TFIIS/CRSP70_N_sub"/>
</dbReference>
<dbReference type="GO" id="GO:0005634">
    <property type="term" value="C:nucleus"/>
    <property type="evidence" value="ECO:0007669"/>
    <property type="project" value="UniProtKB-SubCell"/>
</dbReference>
<evidence type="ECO:0000256" key="2">
    <source>
        <dbReference type="ARBA" id="ARBA00023242"/>
    </source>
</evidence>
<proteinExistence type="predicted"/>